<keyword evidence="2" id="KW-1185">Reference proteome</keyword>
<dbReference type="RefSeq" id="XP_024572585.1">
    <property type="nucleotide sequence ID" value="XM_024717357.1"/>
</dbReference>
<evidence type="ECO:0000313" key="2">
    <source>
        <dbReference type="Proteomes" id="UP000054928"/>
    </source>
</evidence>
<reference evidence="2" key="1">
    <citation type="submission" date="2014-09" db="EMBL/GenBank/DDBJ databases">
        <authorList>
            <person name="Sharma Rahul"/>
            <person name="Thines Marco"/>
        </authorList>
    </citation>
    <scope>NUCLEOTIDE SEQUENCE [LARGE SCALE GENOMIC DNA]</scope>
</reference>
<proteinExistence type="predicted"/>
<sequence>MSSLLFAHGIHNQTKVGQLPKAGKADEALGSFHPSSFAEPTPYNFLDISIATQDFT</sequence>
<accession>A0A0P1A7P4</accession>
<dbReference type="Proteomes" id="UP000054928">
    <property type="component" value="Unassembled WGS sequence"/>
</dbReference>
<dbReference type="GeneID" id="36395592"/>
<protein>
    <submittedName>
        <fullName evidence="1">Uncharacterized protein</fullName>
    </submittedName>
</protein>
<dbReference type="EMBL" id="CCYD01000112">
    <property type="protein sequence ID" value="CEG36216.1"/>
    <property type="molecule type" value="Genomic_DNA"/>
</dbReference>
<name>A0A0P1A7P4_PLAHL</name>
<organism evidence="1 2">
    <name type="scientific">Plasmopara halstedii</name>
    <name type="common">Downy mildew of sunflower</name>
    <dbReference type="NCBI Taxonomy" id="4781"/>
    <lineage>
        <taxon>Eukaryota</taxon>
        <taxon>Sar</taxon>
        <taxon>Stramenopiles</taxon>
        <taxon>Oomycota</taxon>
        <taxon>Peronosporomycetes</taxon>
        <taxon>Peronosporales</taxon>
        <taxon>Peronosporaceae</taxon>
        <taxon>Plasmopara</taxon>
    </lineage>
</organism>
<dbReference type="AlphaFoldDB" id="A0A0P1A7P4"/>
<evidence type="ECO:0000313" key="1">
    <source>
        <dbReference type="EMBL" id="CEG36216.1"/>
    </source>
</evidence>